<name>A0A840HYH6_9SPHN</name>
<dbReference type="AlphaFoldDB" id="A0A840HYH6"/>
<dbReference type="Proteomes" id="UP000575068">
    <property type="component" value="Unassembled WGS sequence"/>
</dbReference>
<comment type="caution">
    <text evidence="1">The sequence shown here is derived from an EMBL/GenBank/DDBJ whole genome shotgun (WGS) entry which is preliminary data.</text>
</comment>
<organism evidence="1 2">
    <name type="scientific">Rhizorhapis suberifaciens</name>
    <name type="common">corky root of lettuce</name>
    <dbReference type="NCBI Taxonomy" id="13656"/>
    <lineage>
        <taxon>Bacteria</taxon>
        <taxon>Pseudomonadati</taxon>
        <taxon>Pseudomonadota</taxon>
        <taxon>Alphaproteobacteria</taxon>
        <taxon>Sphingomonadales</taxon>
        <taxon>Sphingomonadaceae</taxon>
        <taxon>Rhizorhapis</taxon>
    </lineage>
</organism>
<dbReference type="PROSITE" id="PS51257">
    <property type="entry name" value="PROKAR_LIPOPROTEIN"/>
    <property type="match status" value="1"/>
</dbReference>
<reference evidence="1 2" key="1">
    <citation type="submission" date="2020-08" db="EMBL/GenBank/DDBJ databases">
        <title>Genomic Encyclopedia of Type Strains, Phase IV (KMG-IV): sequencing the most valuable type-strain genomes for metagenomic binning, comparative biology and taxonomic classification.</title>
        <authorList>
            <person name="Goeker M."/>
        </authorList>
    </citation>
    <scope>NUCLEOTIDE SEQUENCE [LARGE SCALE GENOMIC DNA]</scope>
    <source>
        <strain evidence="1 2">DSM 7465</strain>
    </source>
</reference>
<dbReference type="EMBL" id="JACHOV010000012">
    <property type="protein sequence ID" value="MBB4642620.1"/>
    <property type="molecule type" value="Genomic_DNA"/>
</dbReference>
<protein>
    <recommendedName>
        <fullName evidence="3">Lipoprotein</fullName>
    </recommendedName>
</protein>
<dbReference type="RefSeq" id="WP_184476876.1">
    <property type="nucleotide sequence ID" value="NZ_JACHOV010000012.1"/>
</dbReference>
<gene>
    <name evidence="1" type="ORF">HNQ99_002956</name>
</gene>
<evidence type="ECO:0000313" key="2">
    <source>
        <dbReference type="Proteomes" id="UP000575068"/>
    </source>
</evidence>
<proteinExistence type="predicted"/>
<keyword evidence="2" id="KW-1185">Reference proteome</keyword>
<evidence type="ECO:0000313" key="1">
    <source>
        <dbReference type="EMBL" id="MBB4642620.1"/>
    </source>
</evidence>
<sequence length="101" mass="11330">MRAPLILCGCSMVLSACSPSEKAQTGDGLRSDIPLRTVDFFMKNDADRTEMEGVCTAWKGSQRPITSWPAVVTENCNNADTARYQLIQKREREKFKKQMGI</sequence>
<evidence type="ECO:0008006" key="3">
    <source>
        <dbReference type="Google" id="ProtNLM"/>
    </source>
</evidence>
<accession>A0A840HYH6</accession>